<organism evidence="1 2">
    <name type="scientific">Cedecea davisae</name>
    <dbReference type="NCBI Taxonomy" id="158484"/>
    <lineage>
        <taxon>Bacteria</taxon>
        <taxon>Pseudomonadati</taxon>
        <taxon>Pseudomonadota</taxon>
        <taxon>Gammaproteobacteria</taxon>
        <taxon>Enterobacterales</taxon>
        <taxon>Enterobacteriaceae</taxon>
        <taxon>Cedecea</taxon>
    </lineage>
</organism>
<reference evidence="2" key="2">
    <citation type="submission" date="2023-07" db="EMBL/GenBank/DDBJ databases">
        <title>Cedecea davisae an AmpC producer and its therapeutic implications.</title>
        <authorList>
            <person name="Notter J."/>
        </authorList>
    </citation>
    <scope>NUCLEOTIDE SEQUENCE [LARGE SCALE GENOMIC DNA]</scope>
    <source>
        <strain evidence="2">1</strain>
    </source>
</reference>
<proteinExistence type="predicted"/>
<evidence type="ECO:0000313" key="1">
    <source>
        <dbReference type="EMBL" id="MBU4682544.1"/>
    </source>
</evidence>
<dbReference type="Proteomes" id="UP000686327">
    <property type="component" value="Unassembled WGS sequence"/>
</dbReference>
<dbReference type="RefSeq" id="WP_216375767.1">
    <property type="nucleotide sequence ID" value="NZ_JAGRYT010000022.1"/>
</dbReference>
<keyword evidence="2" id="KW-1185">Reference proteome</keyword>
<evidence type="ECO:0000313" key="2">
    <source>
        <dbReference type="Proteomes" id="UP000686327"/>
    </source>
</evidence>
<sequence length="99" mass="11226">MNIKQVANLKKIMRQFGTDYRLSEQVLSRHDELDNAIPLRKVLPLFTALESLGIRHEVIEAAMDDMEFQETAAAMIRELTGIVARYDVADQIDSARHAA</sequence>
<protein>
    <submittedName>
        <fullName evidence="1">Uncharacterized protein</fullName>
    </submittedName>
</protein>
<gene>
    <name evidence="1" type="ORF">KC222_11010</name>
</gene>
<dbReference type="EMBL" id="JAGRYU010000019">
    <property type="protein sequence ID" value="MBU4682544.1"/>
    <property type="molecule type" value="Genomic_DNA"/>
</dbReference>
<reference evidence="1 2" key="1">
    <citation type="submission" date="2021-04" db="EMBL/GenBank/DDBJ databases">
        <authorList>
            <person name="Seiffert S.N."/>
        </authorList>
    </citation>
    <scope>NUCLEOTIDE SEQUENCE [LARGE SCALE GENOMIC DNA]</scope>
    <source>
        <strain evidence="1 2">1</strain>
    </source>
</reference>
<accession>A0ABS6DI91</accession>
<name>A0ABS6DI91_9ENTR</name>
<comment type="caution">
    <text evidence="1">The sequence shown here is derived from an EMBL/GenBank/DDBJ whole genome shotgun (WGS) entry which is preliminary data.</text>
</comment>